<dbReference type="InterPro" id="IPR051401">
    <property type="entry name" value="GtrA_CellWall_Glycosyl"/>
</dbReference>
<reference evidence="8 9" key="1">
    <citation type="submission" date="2016-11" db="EMBL/GenBank/DDBJ databases">
        <authorList>
            <person name="Jaros S."/>
            <person name="Januszkiewicz K."/>
            <person name="Wedrychowicz H."/>
        </authorList>
    </citation>
    <scope>NUCLEOTIDE SEQUENCE [LARGE SCALE GENOMIC DNA]</scope>
    <source>
        <strain evidence="8 9">GAS242</strain>
    </source>
</reference>
<feature type="transmembrane region" description="Helical" evidence="6">
    <location>
        <begin position="108"/>
        <end position="129"/>
    </location>
</feature>
<dbReference type="EMBL" id="LT670818">
    <property type="protein sequence ID" value="SHH64821.1"/>
    <property type="molecule type" value="Genomic_DNA"/>
</dbReference>
<dbReference type="AlphaFoldDB" id="A0A1M5UPC5"/>
<dbReference type="Proteomes" id="UP000190675">
    <property type="component" value="Chromosome I"/>
</dbReference>
<dbReference type="GO" id="GO:0005886">
    <property type="term" value="C:plasma membrane"/>
    <property type="evidence" value="ECO:0007669"/>
    <property type="project" value="TreeGrafter"/>
</dbReference>
<dbReference type="OrthoDB" id="7024322at2"/>
<evidence type="ECO:0000256" key="4">
    <source>
        <dbReference type="ARBA" id="ARBA00022989"/>
    </source>
</evidence>
<keyword evidence="3 6" id="KW-0812">Transmembrane</keyword>
<feature type="domain" description="GtrA/DPMS transmembrane" evidence="7">
    <location>
        <begin position="14"/>
        <end position="128"/>
    </location>
</feature>
<proteinExistence type="inferred from homology"/>
<dbReference type="Pfam" id="PF04138">
    <property type="entry name" value="GtrA_DPMS_TM"/>
    <property type="match status" value="1"/>
</dbReference>
<evidence type="ECO:0000256" key="5">
    <source>
        <dbReference type="ARBA" id="ARBA00023136"/>
    </source>
</evidence>
<protein>
    <submittedName>
        <fullName evidence="8">Putative flippase GtrA (Transmembrane translocase of bactoprenol-linked glucose)</fullName>
    </submittedName>
</protein>
<evidence type="ECO:0000259" key="7">
    <source>
        <dbReference type="Pfam" id="PF04138"/>
    </source>
</evidence>
<name>A0A1M5UPC5_9BRAD</name>
<dbReference type="RefSeq" id="WP_079571980.1">
    <property type="nucleotide sequence ID" value="NZ_LT670818.1"/>
</dbReference>
<dbReference type="InterPro" id="IPR007267">
    <property type="entry name" value="GtrA_DPMS_TM"/>
</dbReference>
<gene>
    <name evidence="8" type="ORF">SAMN05444169_8557</name>
</gene>
<comment type="subcellular location">
    <subcellularLocation>
        <location evidence="1">Membrane</location>
        <topology evidence="1">Multi-pass membrane protein</topology>
    </subcellularLocation>
</comment>
<evidence type="ECO:0000256" key="6">
    <source>
        <dbReference type="SAM" id="Phobius"/>
    </source>
</evidence>
<comment type="similarity">
    <text evidence="2">Belongs to the GtrA family.</text>
</comment>
<dbReference type="GO" id="GO:0000271">
    <property type="term" value="P:polysaccharide biosynthetic process"/>
    <property type="evidence" value="ECO:0007669"/>
    <property type="project" value="InterPro"/>
</dbReference>
<feature type="transmembrane region" description="Helical" evidence="6">
    <location>
        <begin position="12"/>
        <end position="37"/>
    </location>
</feature>
<evidence type="ECO:0000313" key="9">
    <source>
        <dbReference type="Proteomes" id="UP000190675"/>
    </source>
</evidence>
<dbReference type="PANTHER" id="PTHR38459:SF1">
    <property type="entry name" value="PROPHAGE BACTOPRENOL-LINKED GLUCOSE TRANSLOCASE HOMOLOG"/>
    <property type="match status" value="1"/>
</dbReference>
<evidence type="ECO:0000256" key="2">
    <source>
        <dbReference type="ARBA" id="ARBA00009399"/>
    </source>
</evidence>
<evidence type="ECO:0000256" key="3">
    <source>
        <dbReference type="ARBA" id="ARBA00022692"/>
    </source>
</evidence>
<evidence type="ECO:0000256" key="1">
    <source>
        <dbReference type="ARBA" id="ARBA00004141"/>
    </source>
</evidence>
<dbReference type="PANTHER" id="PTHR38459">
    <property type="entry name" value="PROPHAGE BACTOPRENOL-LINKED GLUCOSE TRANSLOCASE HOMOLOG"/>
    <property type="match status" value="1"/>
</dbReference>
<feature type="transmembrane region" description="Helical" evidence="6">
    <location>
        <begin position="75"/>
        <end position="102"/>
    </location>
</feature>
<accession>A0A1M5UPC5</accession>
<feature type="transmembrane region" description="Helical" evidence="6">
    <location>
        <begin position="43"/>
        <end position="63"/>
    </location>
</feature>
<organism evidence="8 9">
    <name type="scientific">Bradyrhizobium erythrophlei</name>
    <dbReference type="NCBI Taxonomy" id="1437360"/>
    <lineage>
        <taxon>Bacteria</taxon>
        <taxon>Pseudomonadati</taxon>
        <taxon>Pseudomonadota</taxon>
        <taxon>Alphaproteobacteria</taxon>
        <taxon>Hyphomicrobiales</taxon>
        <taxon>Nitrobacteraceae</taxon>
        <taxon>Bradyrhizobium</taxon>
    </lineage>
</organism>
<sequence>MQSGFAEEFRRLMRFSTVGAMATVVHVGIAMVLVAVAGANPTVAAMVGFAAAFLVSYLGHFRFTFVVSGRYRDYLLKFAVSSLAAFLLSTTAVWVATAVLGIDYKPSLVALAIIAPLCNYFANRFWVFLQPEGSSSRQLELITPE</sequence>
<evidence type="ECO:0000313" key="8">
    <source>
        <dbReference type="EMBL" id="SHH64821.1"/>
    </source>
</evidence>
<keyword evidence="5 6" id="KW-0472">Membrane</keyword>
<keyword evidence="4 6" id="KW-1133">Transmembrane helix</keyword>